<accession>A0A498J745</accession>
<dbReference type="PANTHER" id="PTHR21654:SF31">
    <property type="entry name" value="OS02G0104500 PROTEIN"/>
    <property type="match status" value="1"/>
</dbReference>
<keyword evidence="3" id="KW-0238">DNA-binding</keyword>
<feature type="compositionally biased region" description="Acidic residues" evidence="7">
    <location>
        <begin position="539"/>
        <end position="563"/>
    </location>
</feature>
<evidence type="ECO:0000256" key="1">
    <source>
        <dbReference type="ARBA" id="ARBA00004123"/>
    </source>
</evidence>
<evidence type="ECO:0000256" key="2">
    <source>
        <dbReference type="ARBA" id="ARBA00023015"/>
    </source>
</evidence>
<comment type="caution">
    <text evidence="9">The sequence shown here is derived from an EMBL/GenBank/DDBJ whole genome shotgun (WGS) entry which is preliminary data.</text>
</comment>
<keyword evidence="6" id="KW-0175">Coiled coil</keyword>
<evidence type="ECO:0000259" key="8">
    <source>
        <dbReference type="PROSITE" id="PS50090"/>
    </source>
</evidence>
<feature type="region of interest" description="Disordered" evidence="7">
    <location>
        <begin position="517"/>
        <end position="563"/>
    </location>
</feature>
<evidence type="ECO:0000313" key="9">
    <source>
        <dbReference type="EMBL" id="RXH91488.1"/>
    </source>
</evidence>
<feature type="domain" description="Myb-like" evidence="8">
    <location>
        <begin position="364"/>
        <end position="428"/>
    </location>
</feature>
<dbReference type="CDD" id="cd12203">
    <property type="entry name" value="GT1"/>
    <property type="match status" value="1"/>
</dbReference>
<evidence type="ECO:0000256" key="3">
    <source>
        <dbReference type="ARBA" id="ARBA00023125"/>
    </source>
</evidence>
<name>A0A498J745_MALDO</name>
<evidence type="ECO:0000256" key="5">
    <source>
        <dbReference type="ARBA" id="ARBA00023242"/>
    </source>
</evidence>
<dbReference type="AlphaFoldDB" id="A0A498J745"/>
<keyword evidence="4" id="KW-0804">Transcription</keyword>
<dbReference type="EMBL" id="RDQH01000334">
    <property type="protein sequence ID" value="RXH91488.1"/>
    <property type="molecule type" value="Genomic_DNA"/>
</dbReference>
<sequence length="563" mass="64590">MQSNFETAEIGNQQFMDSSSSVLPIFNPQKQNQNHFLQQFHQQQPFSHLSQIAQPIPITHDLFQRQNHLQFQALLQQQQEEQQEESRLPWQPSPLSFKLGLSENTGPHNLGFKNWQTQEYYGIIREPMCSWKPLDTVVPDTTNNRQRQEEGERCRDLEEKHRLYGELEAIYNLAKMGEGNQNQTGSGSALTGENCPKNVGFPVVFGDSNGLNAAPADTFRVDNRSEDSIGEEVSVTKIQKRKRKRNMKEQLSSMTRFFENLVKQVVDHQENLHKKYLEVIEKMEKERREREEAWRCQAEENHKREAIAKLHEQAIASSREALIVSYIEKITGQRVNLPPRKTPLLLQPDNLSELETAEELTPSKAEHTNSRWPQNEVEALILVRSSVESKFAEQGSKGHVWEEVSALMASMGYQKSARRCKQKWENINKYFRKTKDAAKKRPLQSKTCSYFSQLGQLYSKTPTVPSSSSSVSMDVSIQRQGYSELLEAFIAGRETGVTHNLPNGNFESSEMGLSRLDFNGIGDGKVEHMQGESRKEKENDEDDENMDEREDTDGDDSDEYGRA</sequence>
<evidence type="ECO:0000256" key="6">
    <source>
        <dbReference type="SAM" id="Coils"/>
    </source>
</evidence>
<dbReference type="Gene3D" id="1.10.10.60">
    <property type="entry name" value="Homeodomain-like"/>
    <property type="match status" value="1"/>
</dbReference>
<comment type="subcellular location">
    <subcellularLocation>
        <location evidence="1">Nucleus</location>
    </subcellularLocation>
</comment>
<evidence type="ECO:0000313" key="10">
    <source>
        <dbReference type="Proteomes" id="UP000290289"/>
    </source>
</evidence>
<dbReference type="Pfam" id="PF13837">
    <property type="entry name" value="Myb_DNA-bind_4"/>
    <property type="match status" value="1"/>
</dbReference>
<dbReference type="InterPro" id="IPR001005">
    <property type="entry name" value="SANT/Myb"/>
</dbReference>
<feature type="coiled-coil region" evidence="6">
    <location>
        <begin position="266"/>
        <end position="293"/>
    </location>
</feature>
<evidence type="ECO:0000256" key="4">
    <source>
        <dbReference type="ARBA" id="ARBA00023163"/>
    </source>
</evidence>
<keyword evidence="10" id="KW-1185">Reference proteome</keyword>
<evidence type="ECO:0000256" key="7">
    <source>
        <dbReference type="SAM" id="MobiDB-lite"/>
    </source>
</evidence>
<dbReference type="InterPro" id="IPR044822">
    <property type="entry name" value="Myb_DNA-bind_4"/>
</dbReference>
<proteinExistence type="predicted"/>
<dbReference type="PROSITE" id="PS50090">
    <property type="entry name" value="MYB_LIKE"/>
    <property type="match status" value="1"/>
</dbReference>
<dbReference type="FunFam" id="1.10.10.60:FF:000092">
    <property type="entry name" value="Trihelix transcription factor GT-2"/>
    <property type="match status" value="1"/>
</dbReference>
<organism evidence="9 10">
    <name type="scientific">Malus domestica</name>
    <name type="common">Apple</name>
    <name type="synonym">Pyrus malus</name>
    <dbReference type="NCBI Taxonomy" id="3750"/>
    <lineage>
        <taxon>Eukaryota</taxon>
        <taxon>Viridiplantae</taxon>
        <taxon>Streptophyta</taxon>
        <taxon>Embryophyta</taxon>
        <taxon>Tracheophyta</taxon>
        <taxon>Spermatophyta</taxon>
        <taxon>Magnoliopsida</taxon>
        <taxon>eudicotyledons</taxon>
        <taxon>Gunneridae</taxon>
        <taxon>Pentapetalae</taxon>
        <taxon>rosids</taxon>
        <taxon>fabids</taxon>
        <taxon>Rosales</taxon>
        <taxon>Rosaceae</taxon>
        <taxon>Amygdaloideae</taxon>
        <taxon>Maleae</taxon>
        <taxon>Malus</taxon>
    </lineage>
</organism>
<dbReference type="GO" id="GO:0005634">
    <property type="term" value="C:nucleus"/>
    <property type="evidence" value="ECO:0007669"/>
    <property type="project" value="UniProtKB-SubCell"/>
</dbReference>
<protein>
    <recommendedName>
        <fullName evidence="8">Myb-like domain-containing protein</fullName>
    </recommendedName>
</protein>
<keyword evidence="2" id="KW-0805">Transcription regulation</keyword>
<dbReference type="GO" id="GO:0003677">
    <property type="term" value="F:DNA binding"/>
    <property type="evidence" value="ECO:0007669"/>
    <property type="project" value="UniProtKB-KW"/>
</dbReference>
<keyword evidence="5" id="KW-0539">Nucleus</keyword>
<dbReference type="GO" id="GO:0006355">
    <property type="term" value="P:regulation of DNA-templated transcription"/>
    <property type="evidence" value="ECO:0007669"/>
    <property type="project" value="UniProtKB-ARBA"/>
</dbReference>
<reference evidence="9 10" key="1">
    <citation type="submission" date="2018-10" db="EMBL/GenBank/DDBJ databases">
        <title>A high-quality apple genome assembly.</title>
        <authorList>
            <person name="Hu J."/>
        </authorList>
    </citation>
    <scope>NUCLEOTIDE SEQUENCE [LARGE SCALE GENOMIC DNA]</scope>
    <source>
        <strain evidence="10">cv. HFTH1</strain>
        <tissue evidence="9">Young leaf</tissue>
    </source>
</reference>
<dbReference type="PANTHER" id="PTHR21654">
    <property type="entry name" value="FI21293P1"/>
    <property type="match status" value="1"/>
</dbReference>
<dbReference type="STRING" id="3750.A0A498J745"/>
<gene>
    <name evidence="9" type="ORF">DVH24_020511</name>
</gene>
<feature type="compositionally biased region" description="Basic and acidic residues" evidence="7">
    <location>
        <begin position="524"/>
        <end position="538"/>
    </location>
</feature>
<dbReference type="Proteomes" id="UP000290289">
    <property type="component" value="Chromosome 8"/>
</dbReference>